<gene>
    <name evidence="2" type="ORF">P168DRAFT_321317</name>
</gene>
<dbReference type="Gene3D" id="3.40.50.1820">
    <property type="entry name" value="alpha/beta hydrolase"/>
    <property type="match status" value="1"/>
</dbReference>
<dbReference type="InterPro" id="IPR029058">
    <property type="entry name" value="AB_hydrolase_fold"/>
</dbReference>
<keyword evidence="3" id="KW-1185">Reference proteome</keyword>
<dbReference type="RefSeq" id="XP_024690340.1">
    <property type="nucleotide sequence ID" value="XM_024840454.1"/>
</dbReference>
<evidence type="ECO:0000313" key="3">
    <source>
        <dbReference type="Proteomes" id="UP000234254"/>
    </source>
</evidence>
<dbReference type="PANTHER" id="PTHR46023:SF6">
    <property type="entry name" value="LIPASE CLASS 3 FAMILY PROTEIN"/>
    <property type="match status" value="1"/>
</dbReference>
<dbReference type="Proteomes" id="UP000234254">
    <property type="component" value="Unassembled WGS sequence"/>
</dbReference>
<sequence>MLLHPVDTASTAVAELEDQMREWWASGVDVYGLFMRKLDDTITAMDEGLFTEKDRVDMASTYPVQDTGTVYRPAPLEKTSRYAAYFAKVYVYQNSRLPPDLPSLRLHPQTFALFRLAAQYSRDVYYKPMHRDSWSYVGSDWRHGTKAMMIKSVAVADMNTVVLAIRGTQSFRDWAVNVKTAPTPPSGFLDDPSNACHAGFLSVAQNMIHTVASRLRKLIAANPGHAPYSLLITGHSAGGAVASLLYCHMLSLTARSELAHLTSFFKSVHCVTFGAPPVSIRPLFPPQSPSQQRSAFFSFVNEGDPVARADKTYVTSLLNLYASPTPHWCRKYSWRDRKDKPAVWRVPTAPLSLAGQIVVLRARSNYYSLPDEGPEGVEACLTTDLGLRQIVFGDPLMHAMALYARRIDELTMDAYR</sequence>
<dbReference type="EMBL" id="MSFM01000011">
    <property type="protein sequence ID" value="PKY01746.1"/>
    <property type="molecule type" value="Genomic_DNA"/>
</dbReference>
<dbReference type="InterPro" id="IPR002921">
    <property type="entry name" value="Fungal_lipase-type"/>
</dbReference>
<dbReference type="SUPFAM" id="SSF53474">
    <property type="entry name" value="alpha/beta-Hydrolases"/>
    <property type="match status" value="1"/>
</dbReference>
<reference evidence="2" key="1">
    <citation type="submission" date="2016-12" db="EMBL/GenBank/DDBJ databases">
        <title>The genomes of Aspergillus section Nigri reveals drivers in fungal speciation.</title>
        <authorList>
            <consortium name="DOE Joint Genome Institute"/>
            <person name="Vesth T.C."/>
            <person name="Nybo J."/>
            <person name="Theobald S."/>
            <person name="Brandl J."/>
            <person name="Frisvad J.C."/>
            <person name="Nielsen K.F."/>
            <person name="Lyhne E.K."/>
            <person name="Kogle M.E."/>
            <person name="Kuo A."/>
            <person name="Riley R."/>
            <person name="Clum A."/>
            <person name="Nolan M."/>
            <person name="Lipzen A."/>
            <person name="Salamov A."/>
            <person name="Henrissat B."/>
            <person name="Wiebenga A."/>
            <person name="De vries R.P."/>
            <person name="Grigoriev I.V."/>
            <person name="Mortensen U.H."/>
            <person name="Andersen M.R."/>
            <person name="Baker S.E."/>
        </authorList>
    </citation>
    <scope>NUCLEOTIDE SEQUENCE</scope>
    <source>
        <strain evidence="2">IBT 28561</strain>
    </source>
</reference>
<dbReference type="AlphaFoldDB" id="A0A2I1CVU1"/>
<dbReference type="GO" id="GO:0006629">
    <property type="term" value="P:lipid metabolic process"/>
    <property type="evidence" value="ECO:0007669"/>
    <property type="project" value="InterPro"/>
</dbReference>
<proteinExistence type="predicted"/>
<comment type="caution">
    <text evidence="2">The sequence shown here is derived from an EMBL/GenBank/DDBJ whole genome shotgun (WGS) entry which is preliminary data.</text>
</comment>
<dbReference type="Pfam" id="PF01764">
    <property type="entry name" value="Lipase_3"/>
    <property type="match status" value="1"/>
</dbReference>
<feature type="domain" description="Fungal lipase-type" evidence="1">
    <location>
        <begin position="162"/>
        <end position="309"/>
    </location>
</feature>
<dbReference type="PANTHER" id="PTHR46023">
    <property type="entry name" value="LIPASE CLASS 3 PROTEIN-LIKE"/>
    <property type="match status" value="1"/>
</dbReference>
<dbReference type="CDD" id="cd00519">
    <property type="entry name" value="Lipase_3"/>
    <property type="match status" value="1"/>
</dbReference>
<dbReference type="VEuPathDB" id="FungiDB:P168DRAFT_321317"/>
<evidence type="ECO:0000259" key="1">
    <source>
        <dbReference type="Pfam" id="PF01764"/>
    </source>
</evidence>
<dbReference type="GO" id="GO:0016787">
    <property type="term" value="F:hydrolase activity"/>
    <property type="evidence" value="ECO:0007669"/>
    <property type="project" value="UniProtKB-KW"/>
</dbReference>
<dbReference type="GeneID" id="36547978"/>
<dbReference type="OrthoDB" id="438440at2759"/>
<protein>
    <submittedName>
        <fullName evidence="2">Alpha/beta-hydrolase</fullName>
    </submittedName>
</protein>
<accession>A0A2I1CVU1</accession>
<organism evidence="2 3">
    <name type="scientific">Aspergillus campestris (strain IBT 28561)</name>
    <dbReference type="NCBI Taxonomy" id="1392248"/>
    <lineage>
        <taxon>Eukaryota</taxon>
        <taxon>Fungi</taxon>
        <taxon>Dikarya</taxon>
        <taxon>Ascomycota</taxon>
        <taxon>Pezizomycotina</taxon>
        <taxon>Eurotiomycetes</taxon>
        <taxon>Eurotiomycetidae</taxon>
        <taxon>Eurotiales</taxon>
        <taxon>Aspergillaceae</taxon>
        <taxon>Aspergillus</taxon>
        <taxon>Aspergillus subgen. Circumdati</taxon>
    </lineage>
</organism>
<evidence type="ECO:0000313" key="2">
    <source>
        <dbReference type="EMBL" id="PKY01746.1"/>
    </source>
</evidence>
<name>A0A2I1CVU1_ASPC2</name>